<dbReference type="Proteomes" id="UP000232638">
    <property type="component" value="Chromosome"/>
</dbReference>
<accession>A0A2K8U774</accession>
<protein>
    <recommendedName>
        <fullName evidence="3">PEP-CTERM protein-sorting domain-containing protein</fullName>
    </recommendedName>
</protein>
<dbReference type="AlphaFoldDB" id="A0A2K8U774"/>
<dbReference type="KEGG" id="tsy:THSYN_10865"/>
<dbReference type="OrthoDB" id="5432808at2"/>
<dbReference type="RefSeq" id="WP_100919176.1">
    <property type="nucleotide sequence ID" value="NZ_CP020370.1"/>
</dbReference>
<sequence length="226" mass="23104">MFAAFLVASAGTGQAWAIDIVNGDFSAGPGGLANWQTVDTLVDFTVLAPSGYVSAAGGVADLQTPGFASGVVMVTLYQAIAIGPTATTLTFDLGLAPGTGDAGGSGTGVPDFLQVSYVDDLDSAYDHRFVAVDINGFYNPNTFVPLILPDLGNGLSRFATGIADLAGRTGTLYFDLNELDDGLYSTALIDNVRIDAAAAPAPGTWMLLAFGLAGAGASRARNRQRA</sequence>
<keyword evidence="2" id="KW-1185">Reference proteome</keyword>
<dbReference type="EMBL" id="CP020370">
    <property type="protein sequence ID" value="AUB81404.1"/>
    <property type="molecule type" value="Genomic_DNA"/>
</dbReference>
<proteinExistence type="predicted"/>
<evidence type="ECO:0000313" key="1">
    <source>
        <dbReference type="EMBL" id="AUB81404.1"/>
    </source>
</evidence>
<name>A0A2K8U774_9GAMM</name>
<reference evidence="1 2" key="1">
    <citation type="submission" date="2017-03" db="EMBL/GenBank/DDBJ databases">
        <title>Complete genome sequence of Candidatus 'Thiodictyon syntrophicum' sp. nov. strain Cad16T, a photolithoautotroph purple sulfur bacterium isolated from an alpine meromictic lake.</title>
        <authorList>
            <person name="Luedin S.M."/>
            <person name="Pothier J.F."/>
            <person name="Danza F."/>
            <person name="Storelli N."/>
            <person name="Wittwer M."/>
            <person name="Tonolla M."/>
        </authorList>
    </citation>
    <scope>NUCLEOTIDE SEQUENCE [LARGE SCALE GENOMIC DNA]</scope>
    <source>
        <strain evidence="1 2">Cad16T</strain>
    </source>
</reference>
<gene>
    <name evidence="1" type="ORF">THSYN_10865</name>
</gene>
<evidence type="ECO:0000313" key="2">
    <source>
        <dbReference type="Proteomes" id="UP000232638"/>
    </source>
</evidence>
<evidence type="ECO:0008006" key="3">
    <source>
        <dbReference type="Google" id="ProtNLM"/>
    </source>
</evidence>
<organism evidence="1 2">
    <name type="scientific">Candidatus Thiodictyon syntrophicum</name>
    <dbReference type="NCBI Taxonomy" id="1166950"/>
    <lineage>
        <taxon>Bacteria</taxon>
        <taxon>Pseudomonadati</taxon>
        <taxon>Pseudomonadota</taxon>
        <taxon>Gammaproteobacteria</taxon>
        <taxon>Chromatiales</taxon>
        <taxon>Chromatiaceae</taxon>
        <taxon>Thiodictyon</taxon>
    </lineage>
</organism>